<dbReference type="InterPro" id="IPR036628">
    <property type="entry name" value="Clp_N_dom_sf"/>
</dbReference>
<organism evidence="5 6">
    <name type="scientific">Lupinus albus</name>
    <name type="common">White lupine</name>
    <name type="synonym">Lupinus termis</name>
    <dbReference type="NCBI Taxonomy" id="3870"/>
    <lineage>
        <taxon>Eukaryota</taxon>
        <taxon>Viridiplantae</taxon>
        <taxon>Streptophyta</taxon>
        <taxon>Embryophyta</taxon>
        <taxon>Tracheophyta</taxon>
        <taxon>Spermatophyta</taxon>
        <taxon>Magnoliopsida</taxon>
        <taxon>eudicotyledons</taxon>
        <taxon>Gunneridae</taxon>
        <taxon>Pentapetalae</taxon>
        <taxon>rosids</taxon>
        <taxon>fabids</taxon>
        <taxon>Fabales</taxon>
        <taxon>Fabaceae</taxon>
        <taxon>Papilionoideae</taxon>
        <taxon>50 kb inversion clade</taxon>
        <taxon>genistoids sensu lato</taxon>
        <taxon>core genistoids</taxon>
        <taxon>Genisteae</taxon>
        <taxon>Lupinus</taxon>
    </lineage>
</organism>
<dbReference type="InterPro" id="IPR027417">
    <property type="entry name" value="P-loop_NTPase"/>
</dbReference>
<keyword evidence="6" id="KW-1185">Reference proteome</keyword>
<keyword evidence="2 3" id="KW-0677">Repeat</keyword>
<dbReference type="PROSITE" id="PS51903">
    <property type="entry name" value="CLP_R"/>
    <property type="match status" value="1"/>
</dbReference>
<dbReference type="Pfam" id="PF23569">
    <property type="entry name" value="NBD_SMAX1"/>
    <property type="match status" value="1"/>
</dbReference>
<dbReference type="PANTHER" id="PTHR43572:SF75">
    <property type="entry name" value="HEAT SHOCK-LIKE PROTEIN"/>
    <property type="match status" value="1"/>
</dbReference>
<evidence type="ECO:0000256" key="1">
    <source>
        <dbReference type="ARBA" id="ARBA00008675"/>
    </source>
</evidence>
<accession>A0A6A4PLL6</accession>
<gene>
    <name evidence="5" type="ORF">Lalb_Chr12g0199651</name>
</gene>
<dbReference type="PANTHER" id="PTHR43572">
    <property type="entry name" value="CHAPERONE PROTEIN CLPD, CHLOROPLASTIC"/>
    <property type="match status" value="1"/>
</dbReference>
<dbReference type="Proteomes" id="UP000447434">
    <property type="component" value="Chromosome 12"/>
</dbReference>
<evidence type="ECO:0000259" key="4">
    <source>
        <dbReference type="PROSITE" id="PS51903"/>
    </source>
</evidence>
<name>A0A6A4PLL6_LUPAL</name>
<sequence>MRSGGCALQQTLTAEAASVLKHSLGLARKRGHAQVTPLHVAATLLSLRASSFTRGCLKSQHHQTSHPLQCRALELCFNVAINRVPTRPAPFIHNSHQPSLSNALIAALKRAQAHQRRGSIEQQQQQPLLTARVELEQLIISILDDPSVSRVMREAGFSSTAVKNNIEDSSSLPSSVFQCYNTSGGVFSSPCSPSASESNTLSFRKNYFLDAYGSEFNNQILFSPTNKEPVYPFPITGATASFNKDDIKVVLDTLLRKKKKKNTVIVGDSVSFTEGLVREVMRMFERSEVPDELKSTNFIKFQLAPVSLRYMKRDEVEMKVLELKRKVDSVALRGGRGCIFYIGDIKWIMEGSFSKKKEGSLDVEFSGYNPVEHLVSEIGKLFCDCGTSNTKVWLMATASYQTYMKCQMKQSPLESLWALQAVPVPSGGLALSLHASCVLDSKMTVSQNQSQMLETKLLNKEQQDKLNCCEECTYYNKEAQFLEKDQKKMLPFWLQSHNTETNQKDELIKFRTKWNRLCHCHHQSQQYHNKSNKNYNWNAKIYPYNSSSSISFANNTNSSNLVPCFQPQQSCIEYNFSDTKQETDPVVDSLGGTEEGNEVKTTLALGNGGGSGEPVGDITDRTLQRAHICKLLQENIAWHSETVPSIAEALVDSKSGKRSKITWLLMQGNDSVGKRRIALAVAESVFGSADKILHLDMQKKDNSIASFYEMLAGALKTHQQLVVLIENVDFDDAQFKKLLSDGFETGKFENLTRKMEKLGQLVFILSNGDSTSNKEKNQDNVIKLLLQVSKTKPNIETPCLGYKRRAELDLFSKIKIPRIEENKEALLLSEQGSRKKDFSRQSSFNTLDLNLKAGEEDDKTGKSNPNSSDMTRETIVDSLSLNGLLDSIENRFELNTSPAREKEITELFLSKIKESFEEVFGKQYVVNFSVDERVIEEMYVGCGFFTNSLFEKWLRDIFQNSLQTVKFGGKEGIVVRLTWGGKGDRKLDNGFMSSTLPKTIQVNYLME</sequence>
<protein>
    <recommendedName>
        <fullName evidence="4">Clp R domain-containing protein</fullName>
    </recommendedName>
</protein>
<evidence type="ECO:0000256" key="3">
    <source>
        <dbReference type="PROSITE-ProRule" id="PRU01251"/>
    </source>
</evidence>
<dbReference type="InterPro" id="IPR051650">
    <property type="entry name" value="SL_signaling_regulator"/>
</dbReference>
<dbReference type="InterPro" id="IPR004176">
    <property type="entry name" value="Clp_R_N"/>
</dbReference>
<evidence type="ECO:0000313" key="6">
    <source>
        <dbReference type="Proteomes" id="UP000447434"/>
    </source>
</evidence>
<comment type="caution">
    <text evidence="5">The sequence shown here is derived from an EMBL/GenBank/DDBJ whole genome shotgun (WGS) entry which is preliminary data.</text>
</comment>
<comment type="similarity">
    <text evidence="1">Belongs to the ClpA/ClpB family.</text>
</comment>
<evidence type="ECO:0000313" key="5">
    <source>
        <dbReference type="EMBL" id="KAE9602445.1"/>
    </source>
</evidence>
<proteinExistence type="inferred from homology"/>
<dbReference type="SUPFAM" id="SSF81923">
    <property type="entry name" value="Double Clp-N motif"/>
    <property type="match status" value="1"/>
</dbReference>
<evidence type="ECO:0000256" key="2">
    <source>
        <dbReference type="ARBA" id="ARBA00022737"/>
    </source>
</evidence>
<dbReference type="InterPro" id="IPR058680">
    <property type="entry name" value="NBD_SMAX1-like"/>
</dbReference>
<dbReference type="Gene3D" id="3.40.50.300">
    <property type="entry name" value="P-loop containing nucleotide triphosphate hydrolases"/>
    <property type="match status" value="1"/>
</dbReference>
<dbReference type="OrthoDB" id="1872342at2759"/>
<feature type="domain" description="Clp R" evidence="4">
    <location>
        <begin position="8"/>
        <end position="174"/>
    </location>
</feature>
<reference evidence="6" key="1">
    <citation type="journal article" date="2020" name="Nat. Commun.">
        <title>Genome sequence of the cluster root forming white lupin.</title>
        <authorList>
            <person name="Hufnagel B."/>
            <person name="Marques A."/>
            <person name="Soriano A."/>
            <person name="Marques L."/>
            <person name="Divol F."/>
            <person name="Doumas P."/>
            <person name="Sallet E."/>
            <person name="Mancinotti D."/>
            <person name="Carrere S."/>
            <person name="Marande W."/>
            <person name="Arribat S."/>
            <person name="Keller J."/>
            <person name="Huneau C."/>
            <person name="Blein T."/>
            <person name="Aime D."/>
            <person name="Laguerre M."/>
            <person name="Taylor J."/>
            <person name="Schubert V."/>
            <person name="Nelson M."/>
            <person name="Geu-Flores F."/>
            <person name="Crespi M."/>
            <person name="Gallardo-Guerrero K."/>
            <person name="Delaux P.-M."/>
            <person name="Salse J."/>
            <person name="Berges H."/>
            <person name="Guyot R."/>
            <person name="Gouzy J."/>
            <person name="Peret B."/>
        </authorList>
    </citation>
    <scope>NUCLEOTIDE SEQUENCE [LARGE SCALE GENOMIC DNA]</scope>
    <source>
        <strain evidence="6">cv. Amiga</strain>
    </source>
</reference>
<dbReference type="Gene3D" id="1.10.1780.10">
    <property type="entry name" value="Clp, N-terminal domain"/>
    <property type="match status" value="1"/>
</dbReference>
<dbReference type="AlphaFoldDB" id="A0A6A4PLL6"/>
<dbReference type="EMBL" id="WOCE01000012">
    <property type="protein sequence ID" value="KAE9602445.1"/>
    <property type="molecule type" value="Genomic_DNA"/>
</dbReference>